<dbReference type="GO" id="GO:0002949">
    <property type="term" value="P:tRNA threonylcarbamoyladenosine modification"/>
    <property type="evidence" value="ECO:0007669"/>
    <property type="project" value="InterPro"/>
</dbReference>
<dbReference type="InterPro" id="IPR043129">
    <property type="entry name" value="ATPase_NBD"/>
</dbReference>
<dbReference type="STRING" id="402881.Plav_3613"/>
<dbReference type="Proteomes" id="UP000006377">
    <property type="component" value="Chromosome"/>
</dbReference>
<evidence type="ECO:0000259" key="1">
    <source>
        <dbReference type="Pfam" id="PF00814"/>
    </source>
</evidence>
<dbReference type="NCBIfam" id="TIGR03725">
    <property type="entry name" value="T6A_YeaZ"/>
    <property type="match status" value="1"/>
</dbReference>
<dbReference type="GO" id="GO:0005829">
    <property type="term" value="C:cytosol"/>
    <property type="evidence" value="ECO:0007669"/>
    <property type="project" value="TreeGrafter"/>
</dbReference>
<dbReference type="PANTHER" id="PTHR11735">
    <property type="entry name" value="TRNA N6-ADENOSINE THREONYLCARBAMOYLTRANSFERASE"/>
    <property type="match status" value="1"/>
</dbReference>
<dbReference type="Gene3D" id="3.30.420.40">
    <property type="match status" value="2"/>
</dbReference>
<dbReference type="HOGENOM" id="CLU_064886_3_0_5"/>
<sequence>MLVLALDTAQGALSAAIRDGEGELASIFELRTRGHAEALLPALETLMAEAALGFSDLDALAVTVGPGTFTGLRVGLAAARGLALALGLPLVGVTTLEAIAEPAEAKPEEIIVSSFDARRNEVYLQAFSSLHVSLAGPQLVGLDDVAAHLPAGPLVLVGTGAQLLAECLKGRAGLRLSDARPQPDAAAVARIAMARLEAEGLEAFRTAPHPLYLRAPDAKLPGGIDPGAAA</sequence>
<dbReference type="eggNOG" id="COG1214">
    <property type="taxonomic scope" value="Bacteria"/>
</dbReference>
<dbReference type="KEGG" id="pla:Plav_3613"/>
<dbReference type="PANTHER" id="PTHR11735:SF11">
    <property type="entry name" value="TRNA THREONYLCARBAMOYLADENOSINE BIOSYNTHESIS PROTEIN TSAB"/>
    <property type="match status" value="1"/>
</dbReference>
<dbReference type="EMBL" id="CP000774">
    <property type="protein sequence ID" value="ABS65211.1"/>
    <property type="molecule type" value="Genomic_DNA"/>
</dbReference>
<dbReference type="RefSeq" id="WP_012112471.1">
    <property type="nucleotide sequence ID" value="NC_009719.1"/>
</dbReference>
<dbReference type="InterPro" id="IPR000905">
    <property type="entry name" value="Gcp-like_dom"/>
</dbReference>
<dbReference type="GO" id="GO:0006508">
    <property type="term" value="P:proteolysis"/>
    <property type="evidence" value="ECO:0007669"/>
    <property type="project" value="UniProtKB-KW"/>
</dbReference>
<keyword evidence="2" id="KW-0645">Protease</keyword>
<organism evidence="2 3">
    <name type="scientific">Parvibaculum lavamentivorans (strain DS-1 / DSM 13023 / NCIMB 13966)</name>
    <dbReference type="NCBI Taxonomy" id="402881"/>
    <lineage>
        <taxon>Bacteria</taxon>
        <taxon>Pseudomonadati</taxon>
        <taxon>Pseudomonadota</taxon>
        <taxon>Alphaproteobacteria</taxon>
        <taxon>Hyphomicrobiales</taxon>
        <taxon>Parvibaculaceae</taxon>
        <taxon>Parvibaculum</taxon>
    </lineage>
</organism>
<keyword evidence="3" id="KW-1185">Reference proteome</keyword>
<proteinExistence type="predicted"/>
<keyword evidence="2" id="KW-0378">Hydrolase</keyword>
<dbReference type="InterPro" id="IPR022496">
    <property type="entry name" value="T6A_TsaB"/>
</dbReference>
<accession>A7HZ78</accession>
<name>A7HZ78_PARL1</name>
<reference evidence="2 3" key="1">
    <citation type="journal article" date="2011" name="Stand. Genomic Sci.">
        <title>Complete genome sequence of Parvibaculum lavamentivorans type strain (DS-1(T)).</title>
        <authorList>
            <person name="Schleheck D."/>
            <person name="Weiss M."/>
            <person name="Pitluck S."/>
            <person name="Bruce D."/>
            <person name="Land M.L."/>
            <person name="Han S."/>
            <person name="Saunders E."/>
            <person name="Tapia R."/>
            <person name="Detter C."/>
            <person name="Brettin T."/>
            <person name="Han J."/>
            <person name="Woyke T."/>
            <person name="Goodwin L."/>
            <person name="Pennacchio L."/>
            <person name="Nolan M."/>
            <person name="Cook A.M."/>
            <person name="Kjelleberg S."/>
            <person name="Thomas T."/>
        </authorList>
    </citation>
    <scope>NUCLEOTIDE SEQUENCE [LARGE SCALE GENOMIC DNA]</scope>
    <source>
        <strain evidence="3">DS-1 / DSM 13023 / NCIMB 13966</strain>
    </source>
</reference>
<protein>
    <submittedName>
        <fullName evidence="2">Peptidase M22 glycoprotease</fullName>
    </submittedName>
</protein>
<evidence type="ECO:0000313" key="3">
    <source>
        <dbReference type="Proteomes" id="UP000006377"/>
    </source>
</evidence>
<evidence type="ECO:0000313" key="2">
    <source>
        <dbReference type="EMBL" id="ABS65211.1"/>
    </source>
</evidence>
<dbReference type="SUPFAM" id="SSF53067">
    <property type="entry name" value="Actin-like ATPase domain"/>
    <property type="match status" value="2"/>
</dbReference>
<dbReference type="Pfam" id="PF00814">
    <property type="entry name" value="TsaD"/>
    <property type="match status" value="1"/>
</dbReference>
<dbReference type="GO" id="GO:0008233">
    <property type="term" value="F:peptidase activity"/>
    <property type="evidence" value="ECO:0007669"/>
    <property type="project" value="UniProtKB-KW"/>
</dbReference>
<feature type="domain" description="Gcp-like" evidence="1">
    <location>
        <begin position="31"/>
        <end position="146"/>
    </location>
</feature>
<dbReference type="AlphaFoldDB" id="A7HZ78"/>
<gene>
    <name evidence="2" type="ordered locus">Plav_3613</name>
</gene>